<evidence type="ECO:0000256" key="1">
    <source>
        <dbReference type="SAM" id="SignalP"/>
    </source>
</evidence>
<evidence type="ECO:0008006" key="3">
    <source>
        <dbReference type="Google" id="ProtNLM"/>
    </source>
</evidence>
<accession>A0A6J4T3A1</accession>
<proteinExistence type="predicted"/>
<dbReference type="AlphaFoldDB" id="A0A6J4T3A1"/>
<organism evidence="2">
    <name type="scientific">uncultured Solirubrobacteraceae bacterium</name>
    <dbReference type="NCBI Taxonomy" id="1162706"/>
    <lineage>
        <taxon>Bacteria</taxon>
        <taxon>Bacillati</taxon>
        <taxon>Actinomycetota</taxon>
        <taxon>Thermoleophilia</taxon>
        <taxon>Solirubrobacterales</taxon>
        <taxon>Solirubrobacteraceae</taxon>
        <taxon>environmental samples</taxon>
    </lineage>
</organism>
<dbReference type="EMBL" id="CADCVO010000455">
    <property type="protein sequence ID" value="CAA9511953.1"/>
    <property type="molecule type" value="Genomic_DNA"/>
</dbReference>
<feature type="signal peptide" evidence="1">
    <location>
        <begin position="1"/>
        <end position="22"/>
    </location>
</feature>
<keyword evidence="1" id="KW-0732">Signal</keyword>
<name>A0A6J4T3A1_9ACTN</name>
<feature type="chain" id="PRO_5026833895" description="Secreted protein" evidence="1">
    <location>
        <begin position="23"/>
        <end position="230"/>
    </location>
</feature>
<gene>
    <name evidence="2" type="ORF">AVDCRST_MAG13-2852</name>
</gene>
<protein>
    <recommendedName>
        <fullName evidence="3">Secreted protein</fullName>
    </recommendedName>
</protein>
<reference evidence="2" key="1">
    <citation type="submission" date="2020-02" db="EMBL/GenBank/DDBJ databases">
        <authorList>
            <person name="Meier V. D."/>
        </authorList>
    </citation>
    <scope>NUCLEOTIDE SEQUENCE</scope>
    <source>
        <strain evidence="2">AVDCRST_MAG13</strain>
    </source>
</reference>
<evidence type="ECO:0000313" key="2">
    <source>
        <dbReference type="EMBL" id="CAA9511953.1"/>
    </source>
</evidence>
<sequence length="230" mass="24599">MRALLPLLTAALALGAAPAAGAAGFTDTELLRTMYDGPPVAPVAVELDGDPEPERVGVDATDPFVKRAYVEDTCGGAVRRLALGRADEFHAVRLLRTEGDPGPGRLFQEGSSGATGRNGAAVLVRLPAGTPENPCPALRTLFRLPNLGAGPWRLPRGPRGTYPGSFSVLPRDLRADVPGEELAVRVGRYRRTDAGCCPSYVQTTSWRYDAGADRFIRYRTSTRRTRAAGR</sequence>